<protein>
    <submittedName>
        <fullName evidence="8">60S ribosomal protein L37a</fullName>
    </submittedName>
</protein>
<dbReference type="GO" id="GO:0008270">
    <property type="term" value="F:zinc ion binding"/>
    <property type="evidence" value="ECO:0007669"/>
    <property type="project" value="UniProtKB-KW"/>
</dbReference>
<evidence type="ECO:0000256" key="4">
    <source>
        <dbReference type="ARBA" id="ARBA00022833"/>
    </source>
</evidence>
<dbReference type="NCBIfam" id="TIGR00280">
    <property type="entry name" value="eL43_euk_arch"/>
    <property type="match status" value="1"/>
</dbReference>
<dbReference type="RefSeq" id="XP_008046772.1">
    <property type="nucleotide sequence ID" value="XM_008048581.1"/>
</dbReference>
<dbReference type="PANTHER" id="PTHR48188">
    <property type="entry name" value="60S RIBOSOMAL PROTEIN L43"/>
    <property type="match status" value="1"/>
</dbReference>
<dbReference type="KEGG" id="csyr:103249993"/>
<evidence type="ECO:0000256" key="5">
    <source>
        <dbReference type="ARBA" id="ARBA00022980"/>
    </source>
</evidence>
<evidence type="ECO:0000313" key="7">
    <source>
        <dbReference type="Proteomes" id="UP000189704"/>
    </source>
</evidence>
<dbReference type="Pfam" id="PF01780">
    <property type="entry name" value="Ribosomal_L37ae"/>
    <property type="match status" value="1"/>
</dbReference>
<gene>
    <name evidence="8" type="primary">LOC103249993</name>
</gene>
<dbReference type="GO" id="GO:0006412">
    <property type="term" value="P:translation"/>
    <property type="evidence" value="ECO:0007669"/>
    <property type="project" value="InterPro"/>
</dbReference>
<dbReference type="InterPro" id="IPR011332">
    <property type="entry name" value="Ribosomal_zn-bd"/>
</dbReference>
<proteinExistence type="inferred from homology"/>
<name>A0A1U7T1G8_CARSF</name>
<dbReference type="AlphaFoldDB" id="A0A1U7T1G8"/>
<dbReference type="Proteomes" id="UP000189704">
    <property type="component" value="Unplaced"/>
</dbReference>
<dbReference type="InterPro" id="IPR002674">
    <property type="entry name" value="Ribosomal_eL43"/>
</dbReference>
<keyword evidence="5 8" id="KW-0689">Ribosomal protein</keyword>
<reference evidence="8" key="1">
    <citation type="submission" date="2025-08" db="UniProtKB">
        <authorList>
            <consortium name="RefSeq"/>
        </authorList>
    </citation>
    <scope>IDENTIFICATION</scope>
</reference>
<dbReference type="Gene3D" id="2.20.25.30">
    <property type="match status" value="1"/>
</dbReference>
<dbReference type="PANTHER" id="PTHR48188:SF1">
    <property type="entry name" value="LARGE RIBOSOMAL SUBUNIT PROTEIN EL43-RELATED"/>
    <property type="match status" value="1"/>
</dbReference>
<accession>A0A1U7T1G8</accession>
<sequence>MTKRTKKVGIVGKYGTHYGASLQKMVKKIEISLHAKYTCSSCGKTKMKRRTAGIWLWRFCMNTVAGGGWNCNTTSVTVKSTIRRLKELKDR</sequence>
<evidence type="ECO:0000256" key="1">
    <source>
        <dbReference type="ARBA" id="ARBA00008672"/>
    </source>
</evidence>
<dbReference type="GO" id="GO:0003735">
    <property type="term" value="F:structural constituent of ribosome"/>
    <property type="evidence" value="ECO:0007669"/>
    <property type="project" value="InterPro"/>
</dbReference>
<dbReference type="OrthoDB" id="10258345at2759"/>
<keyword evidence="4" id="KW-0862">Zinc</keyword>
<keyword evidence="6" id="KW-0687">Ribonucleoprotein</keyword>
<keyword evidence="3" id="KW-0863">Zinc-finger</keyword>
<organism evidence="7 8">
    <name type="scientific">Carlito syrichta</name>
    <name type="common">Philippine tarsier</name>
    <name type="synonym">Tarsius syrichta</name>
    <dbReference type="NCBI Taxonomy" id="1868482"/>
    <lineage>
        <taxon>Eukaryota</taxon>
        <taxon>Metazoa</taxon>
        <taxon>Chordata</taxon>
        <taxon>Craniata</taxon>
        <taxon>Vertebrata</taxon>
        <taxon>Euteleostomi</taxon>
        <taxon>Mammalia</taxon>
        <taxon>Eutheria</taxon>
        <taxon>Euarchontoglires</taxon>
        <taxon>Primates</taxon>
        <taxon>Haplorrhini</taxon>
        <taxon>Tarsiiformes</taxon>
        <taxon>Tarsiidae</taxon>
        <taxon>Carlito</taxon>
    </lineage>
</organism>
<evidence type="ECO:0000313" key="8">
    <source>
        <dbReference type="RefSeq" id="XP_008046772.1"/>
    </source>
</evidence>
<keyword evidence="7" id="KW-1185">Reference proteome</keyword>
<dbReference type="GO" id="GO:0022625">
    <property type="term" value="C:cytosolic large ribosomal subunit"/>
    <property type="evidence" value="ECO:0007669"/>
    <property type="project" value="TreeGrafter"/>
</dbReference>
<dbReference type="SUPFAM" id="SSF57829">
    <property type="entry name" value="Zn-binding ribosomal proteins"/>
    <property type="match status" value="1"/>
</dbReference>
<dbReference type="FunFam" id="2.20.25.30:FF:000002">
    <property type="entry name" value="60S ribosomal protein L37a"/>
    <property type="match status" value="1"/>
</dbReference>
<dbReference type="GeneID" id="103249993"/>
<evidence type="ECO:0000256" key="6">
    <source>
        <dbReference type="ARBA" id="ARBA00023274"/>
    </source>
</evidence>
<dbReference type="GO" id="GO:0070180">
    <property type="term" value="F:large ribosomal subunit rRNA binding"/>
    <property type="evidence" value="ECO:0007669"/>
    <property type="project" value="TreeGrafter"/>
</dbReference>
<keyword evidence="2" id="KW-0479">Metal-binding</keyword>
<comment type="similarity">
    <text evidence="1">Belongs to the eukaryotic ribosomal protein eL43 family.</text>
</comment>
<evidence type="ECO:0000256" key="3">
    <source>
        <dbReference type="ARBA" id="ARBA00022771"/>
    </source>
</evidence>
<dbReference type="InterPro" id="IPR011331">
    <property type="entry name" value="Ribosomal_eL37/eL43"/>
</dbReference>
<evidence type="ECO:0000256" key="2">
    <source>
        <dbReference type="ARBA" id="ARBA00022723"/>
    </source>
</evidence>